<evidence type="ECO:0000259" key="4">
    <source>
        <dbReference type="PROSITE" id="PS51186"/>
    </source>
</evidence>
<keyword evidence="6" id="KW-1185">Reference proteome</keyword>
<protein>
    <submittedName>
        <fullName evidence="5">N-acetyltransferase gcn5</fullName>
    </submittedName>
</protein>
<organism evidence="5 6">
    <name type="scientific">Lichtheimia corymbifera JMRC:FSU:9682</name>
    <dbReference type="NCBI Taxonomy" id="1263082"/>
    <lineage>
        <taxon>Eukaryota</taxon>
        <taxon>Fungi</taxon>
        <taxon>Fungi incertae sedis</taxon>
        <taxon>Mucoromycota</taxon>
        <taxon>Mucoromycotina</taxon>
        <taxon>Mucoromycetes</taxon>
        <taxon>Mucorales</taxon>
        <taxon>Lichtheimiaceae</taxon>
        <taxon>Lichtheimia</taxon>
    </lineage>
</organism>
<accession>A0A068S181</accession>
<feature type="domain" description="N-acetyltransferase" evidence="4">
    <location>
        <begin position="3"/>
        <end position="160"/>
    </location>
</feature>
<keyword evidence="3" id="KW-0012">Acyltransferase</keyword>
<dbReference type="SUPFAM" id="SSF55729">
    <property type="entry name" value="Acyl-CoA N-acyltransferases (Nat)"/>
    <property type="match status" value="1"/>
</dbReference>
<dbReference type="PANTHER" id="PTHR10545">
    <property type="entry name" value="DIAMINE N-ACETYLTRANSFERASE"/>
    <property type="match status" value="1"/>
</dbReference>
<dbReference type="Proteomes" id="UP000027586">
    <property type="component" value="Unassembled WGS sequence"/>
</dbReference>
<dbReference type="GO" id="GO:0008080">
    <property type="term" value="F:N-acetyltransferase activity"/>
    <property type="evidence" value="ECO:0007669"/>
    <property type="project" value="UniProtKB-ARBA"/>
</dbReference>
<dbReference type="Pfam" id="PF00583">
    <property type="entry name" value="Acetyltransf_1"/>
    <property type="match status" value="1"/>
</dbReference>
<dbReference type="EMBL" id="CBTN010000032">
    <property type="protein sequence ID" value="CDH55765.1"/>
    <property type="molecule type" value="Genomic_DNA"/>
</dbReference>
<reference evidence="5" key="1">
    <citation type="submission" date="2013-08" db="EMBL/GenBank/DDBJ databases">
        <title>Gene expansion shapes genome architecture in the human pathogen Lichtheimia corymbifera: an evolutionary genomics analysis in the ancient terrestrial Mucorales (Mucoromycotina).</title>
        <authorList>
            <person name="Schwartze V.U."/>
            <person name="Winter S."/>
            <person name="Shelest E."/>
            <person name="Marcet-Houben M."/>
            <person name="Horn F."/>
            <person name="Wehner S."/>
            <person name="Hoffmann K."/>
            <person name="Riege K."/>
            <person name="Sammeth M."/>
            <person name="Nowrousian M."/>
            <person name="Valiante V."/>
            <person name="Linde J."/>
            <person name="Jacobsen I.D."/>
            <person name="Marz M."/>
            <person name="Brakhage A.A."/>
            <person name="Gabaldon T."/>
            <person name="Bocker S."/>
            <person name="Voigt K."/>
        </authorList>
    </citation>
    <scope>NUCLEOTIDE SEQUENCE [LARGE SCALE GENOMIC DNA]</scope>
    <source>
        <strain evidence="5">FSU 9682</strain>
    </source>
</reference>
<keyword evidence="2" id="KW-0808">Transferase</keyword>
<dbReference type="VEuPathDB" id="FungiDB:LCOR_06879.1"/>
<dbReference type="STRING" id="1263082.A0A068S181"/>
<dbReference type="AlphaFoldDB" id="A0A068S181"/>
<comment type="similarity">
    <text evidence="1">Belongs to the acetyltransferase family.</text>
</comment>
<evidence type="ECO:0000256" key="2">
    <source>
        <dbReference type="ARBA" id="ARBA00022679"/>
    </source>
</evidence>
<dbReference type="InterPro" id="IPR016181">
    <property type="entry name" value="Acyl_CoA_acyltransferase"/>
</dbReference>
<comment type="caution">
    <text evidence="5">The sequence shown here is derived from an EMBL/GenBank/DDBJ whole genome shotgun (WGS) entry which is preliminary data.</text>
</comment>
<proteinExistence type="inferred from homology"/>
<evidence type="ECO:0000256" key="1">
    <source>
        <dbReference type="ARBA" id="ARBA00008694"/>
    </source>
</evidence>
<evidence type="ECO:0000313" key="5">
    <source>
        <dbReference type="EMBL" id="CDH55765.1"/>
    </source>
</evidence>
<dbReference type="CDD" id="cd04301">
    <property type="entry name" value="NAT_SF"/>
    <property type="match status" value="1"/>
</dbReference>
<sequence>MTVTIEPATPADVPLILQFIKDLALYEKAPEAVTATEELLQQNLFGERRYAEVIIAYHQASPDQERKAAGFALFFHNFSTWVGKPGMYLEDLFVRPEYRGLGIGKKLLVQLAVIAKERDCGRYEWVVLDWNEPSRKFYEAMGAKPQSEWLIHRVEGKSLDDLANM</sequence>
<dbReference type="Gene3D" id="3.40.630.30">
    <property type="match status" value="1"/>
</dbReference>
<name>A0A068S181_9FUNG</name>
<evidence type="ECO:0000313" key="6">
    <source>
        <dbReference type="Proteomes" id="UP000027586"/>
    </source>
</evidence>
<dbReference type="InterPro" id="IPR051016">
    <property type="entry name" value="Diverse_Substrate_AcTransf"/>
</dbReference>
<dbReference type="PROSITE" id="PS51186">
    <property type="entry name" value="GNAT"/>
    <property type="match status" value="1"/>
</dbReference>
<dbReference type="FunFam" id="3.40.630.30:FF:000064">
    <property type="entry name" value="GNAT family acetyltransferase"/>
    <property type="match status" value="1"/>
</dbReference>
<dbReference type="PANTHER" id="PTHR10545:SF29">
    <property type="entry name" value="GH14572P-RELATED"/>
    <property type="match status" value="1"/>
</dbReference>
<dbReference type="OrthoDB" id="7305308at2759"/>
<gene>
    <name evidence="5" type="ORF">LCOR_06879.1</name>
</gene>
<evidence type="ECO:0000256" key="3">
    <source>
        <dbReference type="ARBA" id="ARBA00023315"/>
    </source>
</evidence>
<dbReference type="InterPro" id="IPR000182">
    <property type="entry name" value="GNAT_dom"/>
</dbReference>